<dbReference type="GO" id="GO:0046951">
    <property type="term" value="P:ketone body biosynthetic process"/>
    <property type="evidence" value="ECO:0007669"/>
    <property type="project" value="TreeGrafter"/>
</dbReference>
<dbReference type="PANTHER" id="PTHR42738:SF7">
    <property type="entry name" value="HYDROXYMETHYLGLUTARYL-COA LYASE"/>
    <property type="match status" value="1"/>
</dbReference>
<dbReference type="Gene3D" id="3.20.20.70">
    <property type="entry name" value="Aldolase class I"/>
    <property type="match status" value="1"/>
</dbReference>
<evidence type="ECO:0000313" key="4">
    <source>
        <dbReference type="EMBL" id="PXW64378.1"/>
    </source>
</evidence>
<keyword evidence="5" id="KW-1185">Reference proteome</keyword>
<dbReference type="EMBL" id="QJJK01000001">
    <property type="protein sequence ID" value="PXW64378.1"/>
    <property type="molecule type" value="Genomic_DNA"/>
</dbReference>
<dbReference type="InterPro" id="IPR013785">
    <property type="entry name" value="Aldolase_TIM"/>
</dbReference>
<proteinExistence type="inferred from homology"/>
<dbReference type="PANTHER" id="PTHR42738">
    <property type="entry name" value="HYDROXYMETHYLGLUTARYL-COA LYASE"/>
    <property type="match status" value="1"/>
</dbReference>
<gene>
    <name evidence="4" type="ORF">C7450_101133</name>
</gene>
<dbReference type="PROSITE" id="PS50991">
    <property type="entry name" value="PYR_CT"/>
    <property type="match status" value="1"/>
</dbReference>
<sequence length="288" mass="29763">MSIAHTIRVVEVGPRDGLQNEASIVPVAARIALIRLLIDAGLKTVEAGSFVSPRWVPQMAGTDRVLAGLDPDGDVALPVLVPNLKGLEAARAAGAETVAVFAAATESFSRANLNADRATAMGRFAEVIAAAMAGGARVRGYVSCAVHCPYEGWVAPDAAADLAARLVELGCYEVSLCDTTGQGTPERAEAMISAALARVPAARLAVHFHDTGGRALDNTERAIEQGITTVDSAIAGLGGCPYSPGAAGNLATEKLVARLTALGFDTGIDLSALGRARDFIRRELGRTH</sequence>
<dbReference type="GO" id="GO:0006552">
    <property type="term" value="P:L-leucine catabolic process"/>
    <property type="evidence" value="ECO:0007669"/>
    <property type="project" value="TreeGrafter"/>
</dbReference>
<protein>
    <submittedName>
        <fullName evidence="4">Hydroxymethylglutaryl-CoA lyase</fullName>
    </submittedName>
</protein>
<evidence type="ECO:0000256" key="1">
    <source>
        <dbReference type="ARBA" id="ARBA00009405"/>
    </source>
</evidence>
<name>A0A2V3UUI3_9HYPH</name>
<dbReference type="InterPro" id="IPR043594">
    <property type="entry name" value="HMGL"/>
</dbReference>
<comment type="caution">
    <text evidence="4">The sequence shown here is derived from an EMBL/GenBank/DDBJ whole genome shotgun (WGS) entry which is preliminary data.</text>
</comment>
<dbReference type="RefSeq" id="WP_110372468.1">
    <property type="nucleotide sequence ID" value="NZ_CAKNFM010000006.1"/>
</dbReference>
<keyword evidence="2" id="KW-0479">Metal-binding</keyword>
<dbReference type="FunFam" id="3.20.20.70:FF:000071">
    <property type="entry name" value="Hydroxymethylglutaryl-CoA lyase"/>
    <property type="match status" value="1"/>
</dbReference>
<dbReference type="SUPFAM" id="SSF51569">
    <property type="entry name" value="Aldolase"/>
    <property type="match status" value="1"/>
</dbReference>
<reference evidence="4 5" key="1">
    <citation type="submission" date="2018-05" db="EMBL/GenBank/DDBJ databases">
        <title>Genomic Encyclopedia of Type Strains, Phase IV (KMG-IV): sequencing the most valuable type-strain genomes for metagenomic binning, comparative biology and taxonomic classification.</title>
        <authorList>
            <person name="Goeker M."/>
        </authorList>
    </citation>
    <scope>NUCLEOTIDE SEQUENCE [LARGE SCALE GENOMIC DNA]</scope>
    <source>
        <strain evidence="4 5">DSM 6462</strain>
    </source>
</reference>
<dbReference type="InterPro" id="IPR000891">
    <property type="entry name" value="PYR_CT"/>
</dbReference>
<dbReference type="Proteomes" id="UP000248021">
    <property type="component" value="Unassembled WGS sequence"/>
</dbReference>
<evidence type="ECO:0000313" key="5">
    <source>
        <dbReference type="Proteomes" id="UP000248021"/>
    </source>
</evidence>
<dbReference type="AlphaFoldDB" id="A0A2V3UUI3"/>
<dbReference type="CDD" id="cd07938">
    <property type="entry name" value="DRE_TIM_HMGL"/>
    <property type="match status" value="1"/>
</dbReference>
<evidence type="ECO:0000256" key="2">
    <source>
        <dbReference type="ARBA" id="ARBA00022723"/>
    </source>
</evidence>
<dbReference type="GO" id="GO:0004419">
    <property type="term" value="F:hydroxymethylglutaryl-CoA lyase activity"/>
    <property type="evidence" value="ECO:0007669"/>
    <property type="project" value="TreeGrafter"/>
</dbReference>
<organism evidence="4 5">
    <name type="scientific">Chelatococcus asaccharovorans</name>
    <dbReference type="NCBI Taxonomy" id="28210"/>
    <lineage>
        <taxon>Bacteria</taxon>
        <taxon>Pseudomonadati</taxon>
        <taxon>Pseudomonadota</taxon>
        <taxon>Alphaproteobacteria</taxon>
        <taxon>Hyphomicrobiales</taxon>
        <taxon>Chelatococcaceae</taxon>
        <taxon>Chelatococcus</taxon>
    </lineage>
</organism>
<keyword evidence="3 4" id="KW-0456">Lyase</keyword>
<dbReference type="OrthoDB" id="9784013at2"/>
<comment type="similarity">
    <text evidence="1">Belongs to the HMG-CoA lyase family.</text>
</comment>
<dbReference type="Pfam" id="PF00682">
    <property type="entry name" value="HMGL-like"/>
    <property type="match status" value="1"/>
</dbReference>
<dbReference type="GO" id="GO:0046872">
    <property type="term" value="F:metal ion binding"/>
    <property type="evidence" value="ECO:0007669"/>
    <property type="project" value="UniProtKB-KW"/>
</dbReference>
<dbReference type="NCBIfam" id="NF004283">
    <property type="entry name" value="PRK05692.1"/>
    <property type="match status" value="1"/>
</dbReference>
<evidence type="ECO:0000256" key="3">
    <source>
        <dbReference type="ARBA" id="ARBA00023239"/>
    </source>
</evidence>
<accession>A0A2V3UUI3</accession>